<evidence type="ECO:0000256" key="5">
    <source>
        <dbReference type="ARBA" id="ARBA00022990"/>
    </source>
</evidence>
<dbReference type="GO" id="GO:0016460">
    <property type="term" value="C:myosin II complex"/>
    <property type="evidence" value="ECO:0007669"/>
    <property type="project" value="TreeGrafter"/>
</dbReference>
<dbReference type="OMA" id="RQYICES"/>
<dbReference type="InParanoid" id="A0A078B6X4"/>
<feature type="compositionally biased region" description="Polar residues" evidence="6">
    <location>
        <begin position="1"/>
        <end position="14"/>
    </location>
</feature>
<organism evidence="8 9">
    <name type="scientific">Stylonychia lemnae</name>
    <name type="common">Ciliate</name>
    <dbReference type="NCBI Taxonomy" id="5949"/>
    <lineage>
        <taxon>Eukaryota</taxon>
        <taxon>Sar</taxon>
        <taxon>Alveolata</taxon>
        <taxon>Ciliophora</taxon>
        <taxon>Intramacronucleata</taxon>
        <taxon>Spirotrichea</taxon>
        <taxon>Stichotrichia</taxon>
        <taxon>Sporadotrichida</taxon>
        <taxon>Oxytrichidae</taxon>
        <taxon>Stylonychinae</taxon>
        <taxon>Stylonychia</taxon>
    </lineage>
</organism>
<dbReference type="SUPFAM" id="SSF47473">
    <property type="entry name" value="EF-hand"/>
    <property type="match status" value="1"/>
</dbReference>
<dbReference type="InterPro" id="IPR011992">
    <property type="entry name" value="EF-hand-dom_pair"/>
</dbReference>
<dbReference type="PANTHER" id="PTHR23048:SF0">
    <property type="entry name" value="CALMODULIN LIKE 3"/>
    <property type="match status" value="1"/>
</dbReference>
<feature type="region of interest" description="Disordered" evidence="6">
    <location>
        <begin position="1"/>
        <end position="22"/>
    </location>
</feature>
<keyword evidence="2" id="KW-0479">Metal-binding</keyword>
<dbReference type="PROSITE" id="PS50222">
    <property type="entry name" value="EF_HAND_2"/>
    <property type="match status" value="1"/>
</dbReference>
<reference evidence="8 9" key="1">
    <citation type="submission" date="2014-06" db="EMBL/GenBank/DDBJ databases">
        <authorList>
            <person name="Swart Estienne"/>
        </authorList>
    </citation>
    <scope>NUCLEOTIDE SEQUENCE [LARGE SCALE GENOMIC DNA]</scope>
    <source>
        <strain evidence="8 9">130c</strain>
    </source>
</reference>
<dbReference type="EMBL" id="CCKQ01018329">
    <property type="protein sequence ID" value="CDW90285.1"/>
    <property type="molecule type" value="Genomic_DNA"/>
</dbReference>
<dbReference type="GO" id="GO:0005509">
    <property type="term" value="F:calcium ion binding"/>
    <property type="evidence" value="ECO:0007669"/>
    <property type="project" value="InterPro"/>
</dbReference>
<dbReference type="PROSITE" id="PS00018">
    <property type="entry name" value="EF_HAND_1"/>
    <property type="match status" value="1"/>
</dbReference>
<evidence type="ECO:0000256" key="2">
    <source>
        <dbReference type="ARBA" id="ARBA00022723"/>
    </source>
</evidence>
<gene>
    <name evidence="8" type="primary">Contig18704.g904</name>
    <name evidence="8" type="ORF">STYLEM_19427</name>
</gene>
<proteinExistence type="predicted"/>
<dbReference type="AlphaFoldDB" id="A0A078B6X4"/>
<evidence type="ECO:0000256" key="6">
    <source>
        <dbReference type="SAM" id="MobiDB-lite"/>
    </source>
</evidence>
<dbReference type="Proteomes" id="UP000039865">
    <property type="component" value="Unassembled WGS sequence"/>
</dbReference>
<evidence type="ECO:0000313" key="9">
    <source>
        <dbReference type="Proteomes" id="UP000039865"/>
    </source>
</evidence>
<evidence type="ECO:0000256" key="3">
    <source>
        <dbReference type="ARBA" id="ARBA00022737"/>
    </source>
</evidence>
<evidence type="ECO:0000313" key="8">
    <source>
        <dbReference type="EMBL" id="CDW90285.1"/>
    </source>
</evidence>
<dbReference type="InterPro" id="IPR050230">
    <property type="entry name" value="CALM/Myosin/TropC-like"/>
</dbReference>
<feature type="domain" description="EF-hand" evidence="7">
    <location>
        <begin position="61"/>
        <end position="96"/>
    </location>
</feature>
<dbReference type="InterPro" id="IPR002048">
    <property type="entry name" value="EF_hand_dom"/>
</dbReference>
<dbReference type="Gene3D" id="1.10.238.10">
    <property type="entry name" value="EF-hand"/>
    <property type="match status" value="1"/>
</dbReference>
<evidence type="ECO:0000256" key="4">
    <source>
        <dbReference type="ARBA" id="ARBA00022837"/>
    </source>
</evidence>
<accession>A0A078B6X4</accession>
<dbReference type="OrthoDB" id="26525at2759"/>
<keyword evidence="9" id="KW-1185">Reference proteome</keyword>
<dbReference type="InterPro" id="IPR018247">
    <property type="entry name" value="EF_Hand_1_Ca_BS"/>
</dbReference>
<dbReference type="PANTHER" id="PTHR23048">
    <property type="entry name" value="MYOSIN LIGHT CHAIN 1, 3"/>
    <property type="match status" value="1"/>
</dbReference>
<keyword evidence="4" id="KW-0106">Calcium</keyword>
<evidence type="ECO:0000256" key="1">
    <source>
        <dbReference type="ARBA" id="ARBA00020786"/>
    </source>
</evidence>
<name>A0A078B6X4_STYLE</name>
<evidence type="ECO:0000259" key="7">
    <source>
        <dbReference type="PROSITE" id="PS50222"/>
    </source>
</evidence>
<keyword evidence="5" id="KW-0007">Acetylation</keyword>
<protein>
    <recommendedName>
        <fullName evidence="1">Calmodulin</fullName>
    </recommendedName>
</protein>
<keyword evidence="3" id="KW-0677">Repeat</keyword>
<sequence>MESQGRWQNQQIQIDASHDPDVMTPQKYEQTIKINDIYNEDMKDTLARDEMLEDELFKSAEPMAQSLRIFNIFDIDKNSKIDLNELKVICKSLNLHPNNKELKQMIIDISDSEDYTISFEQFRAMRVLRKACELNVLAEFKKFDIHKIQRGIVTRECIKKVLKAEKLEDRMLEQRINDIMSYDSDADGLLTFKDFYDNMLRRVPQEWLNWIYDNLRKGVREDFIRMSLEVNGVDPQLSASLIQKTKEQGPLQIGKTFVDQSRQYIYVMKS</sequence>